<dbReference type="InterPro" id="IPR042527">
    <property type="entry name" value="Atg5_UblA_dom_sf"/>
</dbReference>
<dbReference type="GO" id="GO:0005776">
    <property type="term" value="C:autophagosome"/>
    <property type="evidence" value="ECO:0007669"/>
    <property type="project" value="TreeGrafter"/>
</dbReference>
<comment type="function">
    <text evidence="5">Involved in cytoplasm to vacuole transport (Cvt) and autophagic vesicle formation.</text>
</comment>
<dbReference type="OrthoDB" id="272162at2759"/>
<dbReference type="GO" id="GO:0061908">
    <property type="term" value="C:phagophore"/>
    <property type="evidence" value="ECO:0007669"/>
    <property type="project" value="TreeGrafter"/>
</dbReference>
<dbReference type="Pfam" id="PF20638">
    <property type="entry name" value="ATG5_UblA"/>
    <property type="match status" value="1"/>
</dbReference>
<dbReference type="GO" id="GO:0044233">
    <property type="term" value="C:mitochondria-associated endoplasmic reticulum membrane contact site"/>
    <property type="evidence" value="ECO:0007669"/>
    <property type="project" value="TreeGrafter"/>
</dbReference>
<dbReference type="AlphaFoldDB" id="A0A9W8B1G4"/>
<dbReference type="InterPro" id="IPR048318">
    <property type="entry name" value="ATG5_UblB"/>
</dbReference>
<evidence type="ECO:0000256" key="3">
    <source>
        <dbReference type="ARBA" id="ARBA00022843"/>
    </source>
</evidence>
<comment type="subunit">
    <text evidence="5">Conjugated with ATG12.</text>
</comment>
<keyword evidence="3 5" id="KW-0832">Ubl conjugation</keyword>
<dbReference type="GO" id="GO:0034274">
    <property type="term" value="C:Atg12-Atg5-Atg16 complex"/>
    <property type="evidence" value="ECO:0007669"/>
    <property type="project" value="TreeGrafter"/>
</dbReference>
<dbReference type="InterPro" id="IPR048940">
    <property type="entry name" value="ATG5_HBR"/>
</dbReference>
<comment type="subcellular location">
    <subcellularLocation>
        <location evidence="5">Preautophagosomal structure membrane</location>
        <topology evidence="5">Peripheral membrane protein</topology>
    </subcellularLocation>
</comment>
<keyword evidence="5" id="KW-0813">Transport</keyword>
<dbReference type="GO" id="GO:0019776">
    <property type="term" value="F:Atg8-family ligase activity"/>
    <property type="evidence" value="ECO:0007669"/>
    <property type="project" value="TreeGrafter"/>
</dbReference>
<sequence>MLSWVRQALPTSSLAANAKPEAVWYSHNGHLLKWHYPIGLLYDMFTESSDAPTMPPADLPQLTGALPLPWPITVHLQSFPHDKLLPSPTSSTLQTLYMAQCKEAEFMRTGSTKKIMNLSKNDQSQLWQGFVEHTFEKYWRIGQPLVLGDDGFVPKHIPFRLYTRLGAVVQIPISLSELGETTTIQEAVTYIINPDRYLSGNAPVTGTSTPLDCRVLVHGILVDPATPLLWLYRHFSYPDTFLHAVLL</sequence>
<dbReference type="EMBL" id="JANBQB010000192">
    <property type="protein sequence ID" value="KAJ1979952.1"/>
    <property type="molecule type" value="Genomic_DNA"/>
</dbReference>
<evidence type="ECO:0000259" key="6">
    <source>
        <dbReference type="Pfam" id="PF04106"/>
    </source>
</evidence>
<evidence type="ECO:0000256" key="4">
    <source>
        <dbReference type="ARBA" id="ARBA00023006"/>
    </source>
</evidence>
<comment type="caution">
    <text evidence="9">The sequence shown here is derived from an EMBL/GenBank/DDBJ whole genome shotgun (WGS) entry which is preliminary data.</text>
</comment>
<evidence type="ECO:0000256" key="5">
    <source>
        <dbReference type="RuleBase" id="RU361202"/>
    </source>
</evidence>
<dbReference type="Pfam" id="PF04106">
    <property type="entry name" value="ATG5_UblB"/>
    <property type="match status" value="1"/>
</dbReference>
<evidence type="ECO:0000313" key="10">
    <source>
        <dbReference type="Proteomes" id="UP001151582"/>
    </source>
</evidence>
<dbReference type="PANTHER" id="PTHR13040:SF2">
    <property type="entry name" value="AUTOPHAGY PROTEIN 5"/>
    <property type="match status" value="1"/>
</dbReference>
<name>A0A9W8B1G4_9FUNG</name>
<evidence type="ECO:0000259" key="7">
    <source>
        <dbReference type="Pfam" id="PF20637"/>
    </source>
</evidence>
<proteinExistence type="inferred from homology"/>
<dbReference type="Proteomes" id="UP001151582">
    <property type="component" value="Unassembled WGS sequence"/>
</dbReference>
<feature type="domain" description="Autophagy protein ATG5 UblB" evidence="6">
    <location>
        <begin position="156"/>
        <end position="245"/>
    </location>
</feature>
<protein>
    <recommendedName>
        <fullName evidence="5">Autophagy protein 5</fullName>
    </recommendedName>
</protein>
<evidence type="ECO:0000256" key="1">
    <source>
        <dbReference type="ARBA" id="ARBA00006910"/>
    </source>
</evidence>
<dbReference type="InterPro" id="IPR048939">
    <property type="entry name" value="ATG5_UblA"/>
</dbReference>
<dbReference type="Gene3D" id="1.10.246.190">
    <property type="entry name" value="Autophagy protein Apg5, helix rich domain"/>
    <property type="match status" value="1"/>
</dbReference>
<keyword evidence="4 5" id="KW-0072">Autophagy</keyword>
<dbReference type="PANTHER" id="PTHR13040">
    <property type="entry name" value="AUTOPHAGY PROTEIN 5"/>
    <property type="match status" value="1"/>
</dbReference>
<dbReference type="GO" id="GO:0034045">
    <property type="term" value="C:phagophore assembly site membrane"/>
    <property type="evidence" value="ECO:0007669"/>
    <property type="project" value="UniProtKB-SubCell"/>
</dbReference>
<dbReference type="GO" id="GO:0006995">
    <property type="term" value="P:cellular response to nitrogen starvation"/>
    <property type="evidence" value="ECO:0007669"/>
    <property type="project" value="TreeGrafter"/>
</dbReference>
<evidence type="ECO:0000256" key="2">
    <source>
        <dbReference type="ARBA" id="ARBA00022499"/>
    </source>
</evidence>
<organism evidence="9 10">
    <name type="scientific">Dimargaris verticillata</name>
    <dbReference type="NCBI Taxonomy" id="2761393"/>
    <lineage>
        <taxon>Eukaryota</taxon>
        <taxon>Fungi</taxon>
        <taxon>Fungi incertae sedis</taxon>
        <taxon>Zoopagomycota</taxon>
        <taxon>Kickxellomycotina</taxon>
        <taxon>Dimargaritomycetes</taxon>
        <taxon>Dimargaritales</taxon>
        <taxon>Dimargaritaceae</taxon>
        <taxon>Dimargaris</taxon>
    </lineage>
</organism>
<evidence type="ECO:0000259" key="8">
    <source>
        <dbReference type="Pfam" id="PF20638"/>
    </source>
</evidence>
<keyword evidence="2 5" id="KW-1017">Isopeptide bond</keyword>
<keyword evidence="10" id="KW-1185">Reference proteome</keyword>
<evidence type="ECO:0000313" key="9">
    <source>
        <dbReference type="EMBL" id="KAJ1979952.1"/>
    </source>
</evidence>
<dbReference type="InterPro" id="IPR042526">
    <property type="entry name" value="Atg5_HR"/>
</dbReference>
<dbReference type="InterPro" id="IPR007239">
    <property type="entry name" value="Atg5"/>
</dbReference>
<comment type="similarity">
    <text evidence="1 5">Belongs to the ATG5 family.</text>
</comment>
<reference evidence="9" key="1">
    <citation type="submission" date="2022-07" db="EMBL/GenBank/DDBJ databases">
        <title>Phylogenomic reconstructions and comparative analyses of Kickxellomycotina fungi.</title>
        <authorList>
            <person name="Reynolds N.K."/>
            <person name="Stajich J.E."/>
            <person name="Barry K."/>
            <person name="Grigoriev I.V."/>
            <person name="Crous P."/>
            <person name="Smith M.E."/>
        </authorList>
    </citation>
    <scope>NUCLEOTIDE SEQUENCE</scope>
    <source>
        <strain evidence="9">RSA 567</strain>
    </source>
</reference>
<dbReference type="Gene3D" id="3.10.20.620">
    <property type="match status" value="1"/>
</dbReference>
<dbReference type="Gene3D" id="3.10.20.90">
    <property type="entry name" value="Phosphatidylinositol 3-kinase Catalytic Subunit, Chain A, domain 1"/>
    <property type="match status" value="1"/>
</dbReference>
<dbReference type="GO" id="GO:0000422">
    <property type="term" value="P:autophagy of mitochondrion"/>
    <property type="evidence" value="ECO:0007669"/>
    <property type="project" value="TreeGrafter"/>
</dbReference>
<accession>A0A9W8B1G4</accession>
<dbReference type="Pfam" id="PF20637">
    <property type="entry name" value="ATG5_HBR"/>
    <property type="match status" value="1"/>
</dbReference>
<keyword evidence="5" id="KW-0472">Membrane</keyword>
<feature type="domain" description="Autophagy protein ATG5 alpha-helical bundle region" evidence="7">
    <location>
        <begin position="92"/>
        <end position="146"/>
    </location>
</feature>
<dbReference type="GO" id="GO:0034727">
    <property type="term" value="P:piecemeal microautophagy of the nucleus"/>
    <property type="evidence" value="ECO:0007669"/>
    <property type="project" value="TreeGrafter"/>
</dbReference>
<gene>
    <name evidence="9" type="primary">ATG5</name>
    <name evidence="9" type="ORF">H4R34_002630</name>
</gene>
<feature type="domain" description="Autophagy protein ATG5 UblA" evidence="8">
    <location>
        <begin position="14"/>
        <end position="75"/>
    </location>
</feature>